<evidence type="ECO:0000259" key="8">
    <source>
        <dbReference type="SMART" id="SM00906"/>
    </source>
</evidence>
<feature type="region of interest" description="Disordered" evidence="7">
    <location>
        <begin position="843"/>
        <end position="944"/>
    </location>
</feature>
<feature type="compositionally biased region" description="Low complexity" evidence="7">
    <location>
        <begin position="934"/>
        <end position="944"/>
    </location>
</feature>
<protein>
    <submittedName>
        <fullName evidence="9">Fungal-specific transcription factor domain-containing protein</fullName>
    </submittedName>
</protein>
<reference evidence="9 10" key="1">
    <citation type="journal article" date="2013" name="Proc. Natl. Acad. Sci. U.S.A.">
        <title>Genome of an arbuscular mycorrhizal fungus provides insight into the oldest plant symbiosis.</title>
        <authorList>
            <person name="Tisserant E."/>
            <person name="Malbreil M."/>
            <person name="Kuo A."/>
            <person name="Kohler A."/>
            <person name="Symeonidi A."/>
            <person name="Balestrini R."/>
            <person name="Charron P."/>
            <person name="Duensing N."/>
            <person name="Frei Dit Frey N."/>
            <person name="Gianinazzi-Pearson V."/>
            <person name="Gilbert L.B."/>
            <person name="Handa Y."/>
            <person name="Herr J.R."/>
            <person name="Hijri M."/>
            <person name="Koul R."/>
            <person name="Kawaguchi M."/>
            <person name="Krajinski F."/>
            <person name="Lammers P.J."/>
            <person name="Masclaux F.G."/>
            <person name="Murat C."/>
            <person name="Morin E."/>
            <person name="Ndikumana S."/>
            <person name="Pagni M."/>
            <person name="Petitpierre D."/>
            <person name="Requena N."/>
            <person name="Rosikiewicz P."/>
            <person name="Riley R."/>
            <person name="Saito K."/>
            <person name="San Clemente H."/>
            <person name="Shapiro H."/>
            <person name="van Tuinen D."/>
            <person name="Becard G."/>
            <person name="Bonfante P."/>
            <person name="Paszkowski U."/>
            <person name="Shachar-Hill Y.Y."/>
            <person name="Tuskan G.A."/>
            <person name="Young P.W."/>
            <person name="Sanders I.R."/>
            <person name="Henrissat B."/>
            <person name="Rensing S.A."/>
            <person name="Grigoriev I.V."/>
            <person name="Corradi N."/>
            <person name="Roux C."/>
            <person name="Martin F."/>
        </authorList>
    </citation>
    <scope>NUCLEOTIDE SEQUENCE [LARGE SCALE GENOMIC DNA]</scope>
    <source>
        <strain evidence="9 10">DAOM 197198</strain>
    </source>
</reference>
<proteinExistence type="predicted"/>
<feature type="compositionally biased region" description="Polar residues" evidence="7">
    <location>
        <begin position="896"/>
        <end position="923"/>
    </location>
</feature>
<gene>
    <name evidence="9" type="ORF">GLOIN_2v1766164</name>
</gene>
<comment type="caution">
    <text evidence="9">The sequence shown here is derived from an EMBL/GenBank/DDBJ whole genome shotgun (WGS) entry which is preliminary data.</text>
</comment>
<evidence type="ECO:0000256" key="2">
    <source>
        <dbReference type="ARBA" id="ARBA00022833"/>
    </source>
</evidence>
<name>A0A2P4QMM1_RHIID</name>
<feature type="compositionally biased region" description="Basic residues" evidence="7">
    <location>
        <begin position="878"/>
        <end position="887"/>
    </location>
</feature>
<reference evidence="9 10" key="2">
    <citation type="journal article" date="2018" name="New Phytol.">
        <title>High intraspecific genome diversity in the model arbuscular mycorrhizal symbiont Rhizophagus irregularis.</title>
        <authorList>
            <person name="Chen E.C.H."/>
            <person name="Morin E."/>
            <person name="Beaudet D."/>
            <person name="Noel J."/>
            <person name="Yildirir G."/>
            <person name="Ndikumana S."/>
            <person name="Charron P."/>
            <person name="St-Onge C."/>
            <person name="Giorgi J."/>
            <person name="Kruger M."/>
            <person name="Marton T."/>
            <person name="Ropars J."/>
            <person name="Grigoriev I.V."/>
            <person name="Hainaut M."/>
            <person name="Henrissat B."/>
            <person name="Roux C."/>
            <person name="Martin F."/>
            <person name="Corradi N."/>
        </authorList>
    </citation>
    <scope>NUCLEOTIDE SEQUENCE [LARGE SCALE GENOMIC DNA]</scope>
    <source>
        <strain evidence="9 10">DAOM 197198</strain>
    </source>
</reference>
<evidence type="ECO:0000256" key="1">
    <source>
        <dbReference type="ARBA" id="ARBA00022723"/>
    </source>
</evidence>
<evidence type="ECO:0000256" key="3">
    <source>
        <dbReference type="ARBA" id="ARBA00023015"/>
    </source>
</evidence>
<dbReference type="Proteomes" id="UP000018888">
    <property type="component" value="Unassembled WGS sequence"/>
</dbReference>
<dbReference type="SMART" id="SM00906">
    <property type="entry name" value="Fungal_trans"/>
    <property type="match status" value="1"/>
</dbReference>
<dbReference type="PANTHER" id="PTHR31313">
    <property type="entry name" value="TY1 ENHANCER ACTIVATOR"/>
    <property type="match status" value="1"/>
</dbReference>
<evidence type="ECO:0000256" key="7">
    <source>
        <dbReference type="SAM" id="MobiDB-lite"/>
    </source>
</evidence>
<keyword evidence="1" id="KW-0479">Metal-binding</keyword>
<feature type="compositionally biased region" description="Polar residues" evidence="7">
    <location>
        <begin position="268"/>
        <end position="316"/>
    </location>
</feature>
<feature type="compositionally biased region" description="Polar residues" evidence="7">
    <location>
        <begin position="848"/>
        <end position="874"/>
    </location>
</feature>
<evidence type="ECO:0000256" key="5">
    <source>
        <dbReference type="ARBA" id="ARBA00023163"/>
    </source>
</evidence>
<dbReference type="InterPro" id="IPR051615">
    <property type="entry name" value="Transcr_Regulatory_Elem"/>
</dbReference>
<feature type="region of interest" description="Disordered" evidence="7">
    <location>
        <begin position="1019"/>
        <end position="1057"/>
    </location>
</feature>
<dbReference type="GO" id="GO:0003677">
    <property type="term" value="F:DNA binding"/>
    <property type="evidence" value="ECO:0007669"/>
    <property type="project" value="UniProtKB-KW"/>
</dbReference>
<sequence>MDFTYPPDIKDNLDKYKSRVNLLSGNFVFENYANATIEQTIDRIETKSNIFTLEIRKSDSFQFTINIDVKVDLGIYILQTLGINTGFIEGTGGIKFAFSSKHEKVYRETVSETVSYNVNQKIIIPPLNSVKVNSTIDKISIRVPFKAKIRVNGKADRLDENGRIVSMTDVEINALRCYLRKEKYETKNITVEGNYLIVDTSGTLEVEVRTAFIDAPKKRGPPKGYIEALETRLQRMESILGGLVQSGDLPEGTISSNLEWINVNESNFRSGQESNNTTSSRLRKTPSFNSSSLGRSGRANSSKSLVSHNSYKNNGQSSDSDDSLSSDSNEYTGSQYDLNDSMGQLAMDETGHTKYLGNSSGVFLLKITKKIANGQIITVPSNDWNNPSLKRIGPNMVIEFPPKDLCDKLLDAYWNQVHPFMPFIDKEDLMEKYNNLEAHYSSIILFYAIFALSTRYIDDPAIKYYSEEYSGSSFYTKARELLRDEFDKPSISVVQALLLLSVQISGQKDSITWVYIGLAIRIAQDMGLHRDSAKWNIDERQSEVRRRVWWACVVVDRFSSAGLGRPLAINEADCDVNYPVPGKIPSDDIETIEGWVELIKCNLILGRILNHVYGIKSKSSSSQNNIESVLVSLDNELNEWRDNLPKKFQFDSSTMHGGDVNTNRKIYAHLLYYTQQILLHRPHIRGPKSKAPPSSIPSLTICTMAANNITHVLYRGLKDGSLKLSGIYTIYSFLTAASMHIINALSGDDRFREVAKHGLRMTLKCLDYMTEYWQVSDKLSYLIRDLLKSKNIELEGYNEMGGNPNPSPTCQIGILSKHGKVEDLKERNPFLCQFKELKDGQPLPKITFATSHPTNSSSIEQNQQTSPYPTLWNSPQPHHQHQHHQHQHQQQPKKNIINNSTSISTPVLTSSSVNSPQSTTMKSPMNDAMQYEQTSSPESTTSTSSGFMQFTEYLTTDSGLFPQNANTFTPDSSLLFEMDDSMGNNNPFLSLPSAIDWNDWTDWTEYLLRMQNLRNSVNTTTPTSVMNNNGISTNPVVSNPNLNIPPMTGNTNSMAYQ</sequence>
<feature type="region of interest" description="Disordered" evidence="7">
    <location>
        <begin position="268"/>
        <end position="338"/>
    </location>
</feature>
<keyword evidence="10" id="KW-1185">Reference proteome</keyword>
<feature type="domain" description="Xylanolytic transcriptional activator regulatory" evidence="8">
    <location>
        <begin position="512"/>
        <end position="585"/>
    </location>
</feature>
<dbReference type="GO" id="GO:0008270">
    <property type="term" value="F:zinc ion binding"/>
    <property type="evidence" value="ECO:0007669"/>
    <property type="project" value="InterPro"/>
</dbReference>
<dbReference type="SUPFAM" id="SSF56973">
    <property type="entry name" value="Aerolisin/ETX pore-forming domain"/>
    <property type="match status" value="1"/>
</dbReference>
<keyword evidence="6" id="KW-0539">Nucleus</keyword>
<accession>A0A2P4QMM1</accession>
<evidence type="ECO:0000313" key="9">
    <source>
        <dbReference type="EMBL" id="POG78848.1"/>
    </source>
</evidence>
<dbReference type="InterPro" id="IPR007219">
    <property type="entry name" value="XnlR_reg_dom"/>
</dbReference>
<evidence type="ECO:0000256" key="6">
    <source>
        <dbReference type="ARBA" id="ARBA00023242"/>
    </source>
</evidence>
<keyword evidence="5" id="KW-0804">Transcription</keyword>
<dbReference type="EMBL" id="AUPC02000029">
    <property type="protein sequence ID" value="POG78848.1"/>
    <property type="molecule type" value="Genomic_DNA"/>
</dbReference>
<dbReference type="AlphaFoldDB" id="A0A2P4QMM1"/>
<keyword evidence="3" id="KW-0805">Transcription regulation</keyword>
<evidence type="ECO:0000313" key="10">
    <source>
        <dbReference type="Proteomes" id="UP000018888"/>
    </source>
</evidence>
<keyword evidence="2" id="KW-0862">Zinc</keyword>
<dbReference type="PANTHER" id="PTHR31313:SF81">
    <property type="entry name" value="TY1 ENHANCER ACTIVATOR"/>
    <property type="match status" value="1"/>
</dbReference>
<dbReference type="GO" id="GO:0006351">
    <property type="term" value="P:DNA-templated transcription"/>
    <property type="evidence" value="ECO:0007669"/>
    <property type="project" value="InterPro"/>
</dbReference>
<dbReference type="Gene3D" id="2.170.15.10">
    <property type="entry name" value="Proaerolysin, chain A, domain 3"/>
    <property type="match status" value="1"/>
</dbReference>
<dbReference type="CDD" id="cd12148">
    <property type="entry name" value="fungal_TF_MHR"/>
    <property type="match status" value="1"/>
</dbReference>
<organism evidence="9 10">
    <name type="scientific">Rhizophagus irregularis (strain DAOM 181602 / DAOM 197198 / MUCL 43194)</name>
    <name type="common">Arbuscular mycorrhizal fungus</name>
    <name type="synonym">Glomus intraradices</name>
    <dbReference type="NCBI Taxonomy" id="747089"/>
    <lineage>
        <taxon>Eukaryota</taxon>
        <taxon>Fungi</taxon>
        <taxon>Fungi incertae sedis</taxon>
        <taxon>Mucoromycota</taxon>
        <taxon>Glomeromycotina</taxon>
        <taxon>Glomeromycetes</taxon>
        <taxon>Glomerales</taxon>
        <taxon>Glomeraceae</taxon>
        <taxon>Rhizophagus</taxon>
    </lineage>
</organism>
<evidence type="ECO:0000256" key="4">
    <source>
        <dbReference type="ARBA" id="ARBA00023125"/>
    </source>
</evidence>
<dbReference type="Pfam" id="PF04082">
    <property type="entry name" value="Fungal_trans"/>
    <property type="match status" value="1"/>
</dbReference>
<keyword evidence="4" id="KW-0238">DNA-binding</keyword>
<feature type="compositionally biased region" description="Polar residues" evidence="7">
    <location>
        <begin position="329"/>
        <end position="338"/>
    </location>
</feature>
<dbReference type="VEuPathDB" id="FungiDB:RhiirFUN_020736"/>